<keyword evidence="1" id="KW-0472">Membrane</keyword>
<evidence type="ECO:0000256" key="1">
    <source>
        <dbReference type="SAM" id="Phobius"/>
    </source>
</evidence>
<dbReference type="STRING" id="927664.SAMN05421780_107145"/>
<name>A0A1I1KNH8_9BACT</name>
<evidence type="ECO:0000313" key="3">
    <source>
        <dbReference type="Proteomes" id="UP000199514"/>
    </source>
</evidence>
<sequence>MRYEIEPGFFIGAMYVSYAITVGMMLVTGFLLYHLAGNPEAWVYITTVVGLFIMTLPLIFRTARIIYIYSFSGVDYEPEKYLKKAS</sequence>
<reference evidence="2 3" key="1">
    <citation type="submission" date="2016-10" db="EMBL/GenBank/DDBJ databases">
        <authorList>
            <person name="de Groot N.N."/>
        </authorList>
    </citation>
    <scope>NUCLEOTIDE SEQUENCE [LARGE SCALE GENOMIC DNA]</scope>
    <source>
        <strain evidence="2 3">DSM 6793</strain>
    </source>
</reference>
<gene>
    <name evidence="2" type="ORF">SAMN05421780_107145</name>
</gene>
<organism evidence="2 3">
    <name type="scientific">Flexibacter flexilis DSM 6793</name>
    <dbReference type="NCBI Taxonomy" id="927664"/>
    <lineage>
        <taxon>Bacteria</taxon>
        <taxon>Pseudomonadati</taxon>
        <taxon>Bacteroidota</taxon>
        <taxon>Cytophagia</taxon>
        <taxon>Cytophagales</taxon>
        <taxon>Flexibacteraceae</taxon>
        <taxon>Flexibacter</taxon>
    </lineage>
</organism>
<evidence type="ECO:0000313" key="2">
    <source>
        <dbReference type="EMBL" id="SFC62416.1"/>
    </source>
</evidence>
<dbReference type="AlphaFoldDB" id="A0A1I1KNH8"/>
<keyword evidence="1" id="KW-0812">Transmembrane</keyword>
<dbReference type="Proteomes" id="UP000199514">
    <property type="component" value="Unassembled WGS sequence"/>
</dbReference>
<proteinExistence type="predicted"/>
<accession>A0A1I1KNH8</accession>
<evidence type="ECO:0008006" key="4">
    <source>
        <dbReference type="Google" id="ProtNLM"/>
    </source>
</evidence>
<feature type="transmembrane region" description="Helical" evidence="1">
    <location>
        <begin position="12"/>
        <end position="35"/>
    </location>
</feature>
<protein>
    <recommendedName>
        <fullName evidence="4">DUF983 domain-containing protein</fullName>
    </recommendedName>
</protein>
<keyword evidence="3" id="KW-1185">Reference proteome</keyword>
<keyword evidence="1" id="KW-1133">Transmembrane helix</keyword>
<feature type="transmembrane region" description="Helical" evidence="1">
    <location>
        <begin position="41"/>
        <end position="60"/>
    </location>
</feature>
<dbReference type="EMBL" id="FOLE01000007">
    <property type="protein sequence ID" value="SFC62416.1"/>
    <property type="molecule type" value="Genomic_DNA"/>
</dbReference>